<keyword evidence="1" id="KW-0805">Transcription regulation</keyword>
<evidence type="ECO:0000256" key="2">
    <source>
        <dbReference type="ARBA" id="ARBA00023125"/>
    </source>
</evidence>
<dbReference type="PANTHER" id="PTHR30055:SF234">
    <property type="entry name" value="HTH-TYPE TRANSCRIPTIONAL REGULATOR BETI"/>
    <property type="match status" value="1"/>
</dbReference>
<dbReference type="GO" id="GO:0003700">
    <property type="term" value="F:DNA-binding transcription factor activity"/>
    <property type="evidence" value="ECO:0007669"/>
    <property type="project" value="TreeGrafter"/>
</dbReference>
<keyword evidence="8" id="KW-1185">Reference proteome</keyword>
<dbReference type="AlphaFoldDB" id="A0A927N5P4"/>
<dbReference type="Proteomes" id="UP000638648">
    <property type="component" value="Unassembled WGS sequence"/>
</dbReference>
<dbReference type="PANTHER" id="PTHR30055">
    <property type="entry name" value="HTH-TYPE TRANSCRIPTIONAL REGULATOR RUTR"/>
    <property type="match status" value="1"/>
</dbReference>
<evidence type="ECO:0000313" key="8">
    <source>
        <dbReference type="Proteomes" id="UP000638648"/>
    </source>
</evidence>
<feature type="region of interest" description="Disordered" evidence="5">
    <location>
        <begin position="184"/>
        <end position="212"/>
    </location>
</feature>
<proteinExistence type="predicted"/>
<keyword evidence="2 4" id="KW-0238">DNA-binding</keyword>
<feature type="domain" description="HTH tetR-type" evidence="6">
    <location>
        <begin position="6"/>
        <end position="66"/>
    </location>
</feature>
<feature type="compositionally biased region" description="Low complexity" evidence="5">
    <location>
        <begin position="189"/>
        <end position="202"/>
    </location>
</feature>
<evidence type="ECO:0000256" key="5">
    <source>
        <dbReference type="SAM" id="MobiDB-lite"/>
    </source>
</evidence>
<dbReference type="Pfam" id="PF00440">
    <property type="entry name" value="TetR_N"/>
    <property type="match status" value="1"/>
</dbReference>
<accession>A0A927N5P4</accession>
<dbReference type="Gene3D" id="1.10.357.10">
    <property type="entry name" value="Tetracycline Repressor, domain 2"/>
    <property type="match status" value="1"/>
</dbReference>
<evidence type="ECO:0000259" key="6">
    <source>
        <dbReference type="PROSITE" id="PS50977"/>
    </source>
</evidence>
<feature type="DNA-binding region" description="H-T-H motif" evidence="4">
    <location>
        <begin position="29"/>
        <end position="48"/>
    </location>
</feature>
<dbReference type="InterPro" id="IPR050109">
    <property type="entry name" value="HTH-type_TetR-like_transc_reg"/>
</dbReference>
<dbReference type="GO" id="GO:0000976">
    <property type="term" value="F:transcription cis-regulatory region binding"/>
    <property type="evidence" value="ECO:0007669"/>
    <property type="project" value="TreeGrafter"/>
</dbReference>
<gene>
    <name evidence="7" type="ORF">HEB94_009427</name>
</gene>
<dbReference type="PROSITE" id="PS50977">
    <property type="entry name" value="HTH_TETR_2"/>
    <property type="match status" value="1"/>
</dbReference>
<keyword evidence="3" id="KW-0804">Transcription</keyword>
<evidence type="ECO:0000313" key="7">
    <source>
        <dbReference type="EMBL" id="MBE1612579.1"/>
    </source>
</evidence>
<sequence>MATEPGEAHERLLERCVAHVLQAGFSELSLREIAAGTGTSHRMLIYHFGSREGLLAEIVGRIEAQTRDLLADVASQPGELVDICWAFWRRVSDPSLAAAERLFFEVYAHALYDRPWTRSFRESLIAAWEQPLTELFEKHGFAHGEAADRARLALGVSRGLLMDVLMTGERDRVDAAMELLTPLLTQPGAARTPRTRSATSRAKGPADRRRRP</sequence>
<evidence type="ECO:0000256" key="3">
    <source>
        <dbReference type="ARBA" id="ARBA00023163"/>
    </source>
</evidence>
<dbReference type="InterPro" id="IPR009057">
    <property type="entry name" value="Homeodomain-like_sf"/>
</dbReference>
<dbReference type="InterPro" id="IPR001647">
    <property type="entry name" value="HTH_TetR"/>
</dbReference>
<dbReference type="EMBL" id="JADBEM010000001">
    <property type="protein sequence ID" value="MBE1612579.1"/>
    <property type="molecule type" value="Genomic_DNA"/>
</dbReference>
<dbReference type="RefSeq" id="WP_202896887.1">
    <property type="nucleotide sequence ID" value="NZ_BAABJL010000194.1"/>
</dbReference>
<evidence type="ECO:0000256" key="1">
    <source>
        <dbReference type="ARBA" id="ARBA00023015"/>
    </source>
</evidence>
<evidence type="ECO:0000256" key="4">
    <source>
        <dbReference type="PROSITE-ProRule" id="PRU00335"/>
    </source>
</evidence>
<organism evidence="7 8">
    <name type="scientific">Actinopolymorpha pittospori</name>
    <dbReference type="NCBI Taxonomy" id="648752"/>
    <lineage>
        <taxon>Bacteria</taxon>
        <taxon>Bacillati</taxon>
        <taxon>Actinomycetota</taxon>
        <taxon>Actinomycetes</taxon>
        <taxon>Propionibacteriales</taxon>
        <taxon>Actinopolymorphaceae</taxon>
        <taxon>Actinopolymorpha</taxon>
    </lineage>
</organism>
<comment type="caution">
    <text evidence="7">The sequence shown here is derived from an EMBL/GenBank/DDBJ whole genome shotgun (WGS) entry which is preliminary data.</text>
</comment>
<name>A0A927N5P4_9ACTN</name>
<protein>
    <submittedName>
        <fullName evidence="7">AcrR family transcriptional regulator</fullName>
    </submittedName>
</protein>
<reference evidence="7" key="1">
    <citation type="submission" date="2020-10" db="EMBL/GenBank/DDBJ databases">
        <title>Sequencing the genomes of 1000 actinobacteria strains.</title>
        <authorList>
            <person name="Klenk H.-P."/>
        </authorList>
    </citation>
    <scope>NUCLEOTIDE SEQUENCE</scope>
    <source>
        <strain evidence="7">DSM 45354</strain>
    </source>
</reference>
<dbReference type="SUPFAM" id="SSF46689">
    <property type="entry name" value="Homeodomain-like"/>
    <property type="match status" value="1"/>
</dbReference>